<name>A0A7W5HLH0_9GAMM</name>
<reference evidence="1 2" key="1">
    <citation type="submission" date="2020-08" db="EMBL/GenBank/DDBJ databases">
        <title>Genomic Encyclopedia of Type Strains, Phase III (KMG-III): the genomes of soil and plant-associated and newly described type strains.</title>
        <authorList>
            <person name="Whitman W."/>
        </authorList>
    </citation>
    <scope>NUCLEOTIDE SEQUENCE [LARGE SCALE GENOMIC DNA]</scope>
    <source>
        <strain evidence="1 2">CECT 7744</strain>
    </source>
</reference>
<dbReference type="RefSeq" id="WP_183385279.1">
    <property type="nucleotide sequence ID" value="NZ_JACHXR010000016.1"/>
</dbReference>
<evidence type="ECO:0000313" key="2">
    <source>
        <dbReference type="Proteomes" id="UP000518892"/>
    </source>
</evidence>
<sequence length="292" mass="33035">MNRLFHYTSLGGILGVLRSRSLWATHAYYLNDASEFFHGLDFAKQVAGGILMEDDYLEAFGWAIRHGLESVSADDLYVASFSEKADLRSQWRGYCPPGAGLCLGFEFDCLEEFCQSRGYRLEQCIYEHDQQIQQVESLVTQCFERFPKPAFARSDYEKLNSKGRVNANIDYRLSTSEGPDKPQADAAVDWLCAEISKLAPLFKNEGFHEESEWRIVAKEPRELVQFRASSSYLAPYIELEMLSGVAVSALREVIVGPNPNQHRCESSIKMLLDSFGLGNVEVKVSPLPFNSW</sequence>
<keyword evidence="2" id="KW-1185">Reference proteome</keyword>
<dbReference type="Pfam" id="PF11185">
    <property type="entry name" value="DUF2971"/>
    <property type="match status" value="1"/>
</dbReference>
<dbReference type="EMBL" id="JACHXR010000016">
    <property type="protein sequence ID" value="MBB3232855.1"/>
    <property type="molecule type" value="Genomic_DNA"/>
</dbReference>
<accession>A0A7W5HLH0</accession>
<proteinExistence type="predicted"/>
<comment type="caution">
    <text evidence="1">The sequence shown here is derived from an EMBL/GenBank/DDBJ whole genome shotgun (WGS) entry which is preliminary data.</text>
</comment>
<evidence type="ECO:0000313" key="1">
    <source>
        <dbReference type="EMBL" id="MBB3232855.1"/>
    </source>
</evidence>
<organism evidence="1 2">
    <name type="scientific">Halomonas stenophila</name>
    <dbReference type="NCBI Taxonomy" id="795312"/>
    <lineage>
        <taxon>Bacteria</taxon>
        <taxon>Pseudomonadati</taxon>
        <taxon>Pseudomonadota</taxon>
        <taxon>Gammaproteobacteria</taxon>
        <taxon>Oceanospirillales</taxon>
        <taxon>Halomonadaceae</taxon>
        <taxon>Halomonas</taxon>
    </lineage>
</organism>
<dbReference type="InterPro" id="IPR021352">
    <property type="entry name" value="DUF2971"/>
</dbReference>
<dbReference type="AlphaFoldDB" id="A0A7W5HLH0"/>
<dbReference type="Proteomes" id="UP000518892">
    <property type="component" value="Unassembled WGS sequence"/>
</dbReference>
<evidence type="ECO:0008006" key="3">
    <source>
        <dbReference type="Google" id="ProtNLM"/>
    </source>
</evidence>
<protein>
    <recommendedName>
        <fullName evidence="3">DUF2971 domain-containing protein</fullName>
    </recommendedName>
</protein>
<gene>
    <name evidence="1" type="ORF">FHR97_003733</name>
</gene>